<proteinExistence type="predicted"/>
<dbReference type="EMBL" id="KK784897">
    <property type="protein sequence ID" value="KDO67470.1"/>
    <property type="molecule type" value="Genomic_DNA"/>
</dbReference>
<accession>A0A067FMS8</accession>
<evidence type="ECO:0000313" key="2">
    <source>
        <dbReference type="Proteomes" id="UP000027120"/>
    </source>
</evidence>
<dbReference type="STRING" id="2711.A0A067FMS8"/>
<organism evidence="1 2">
    <name type="scientific">Citrus sinensis</name>
    <name type="common">Sweet orange</name>
    <name type="synonym">Citrus aurantium var. sinensis</name>
    <dbReference type="NCBI Taxonomy" id="2711"/>
    <lineage>
        <taxon>Eukaryota</taxon>
        <taxon>Viridiplantae</taxon>
        <taxon>Streptophyta</taxon>
        <taxon>Embryophyta</taxon>
        <taxon>Tracheophyta</taxon>
        <taxon>Spermatophyta</taxon>
        <taxon>Magnoliopsida</taxon>
        <taxon>eudicotyledons</taxon>
        <taxon>Gunneridae</taxon>
        <taxon>Pentapetalae</taxon>
        <taxon>rosids</taxon>
        <taxon>malvids</taxon>
        <taxon>Sapindales</taxon>
        <taxon>Rutaceae</taxon>
        <taxon>Aurantioideae</taxon>
        <taxon>Citrus</taxon>
    </lineage>
</organism>
<reference evidence="1 2" key="1">
    <citation type="submission" date="2014-04" db="EMBL/GenBank/DDBJ databases">
        <authorList>
            <consortium name="International Citrus Genome Consortium"/>
            <person name="Gmitter F."/>
            <person name="Chen C."/>
            <person name="Farmerie W."/>
            <person name="Harkins T."/>
            <person name="Desany B."/>
            <person name="Mohiuddin M."/>
            <person name="Kodira C."/>
            <person name="Borodovsky M."/>
            <person name="Lomsadze A."/>
            <person name="Burns P."/>
            <person name="Jenkins J."/>
            <person name="Prochnik S."/>
            <person name="Shu S."/>
            <person name="Chapman J."/>
            <person name="Pitluck S."/>
            <person name="Schmutz J."/>
            <person name="Rokhsar D."/>
        </authorList>
    </citation>
    <scope>NUCLEOTIDE SEQUENCE</scope>
</reference>
<sequence length="38" mass="4294">MGVELPIDHAESHEMEDVNISDLELVYHVREALTSVQS</sequence>
<feature type="non-terminal residue" evidence="1">
    <location>
        <position position="38"/>
    </location>
</feature>
<keyword evidence="2" id="KW-1185">Reference proteome</keyword>
<dbReference type="AlphaFoldDB" id="A0A067FMS8"/>
<name>A0A067FMS8_CITSI</name>
<gene>
    <name evidence="1" type="ORF">CISIN_1g0074031mg</name>
</gene>
<dbReference type="EMBL" id="KK784897">
    <property type="protein sequence ID" value="KDO67471.1"/>
    <property type="molecule type" value="Genomic_DNA"/>
</dbReference>
<protein>
    <submittedName>
        <fullName evidence="1">Uncharacterized protein</fullName>
    </submittedName>
</protein>
<evidence type="ECO:0000313" key="1">
    <source>
        <dbReference type="EMBL" id="KDO67470.1"/>
    </source>
</evidence>
<dbReference type="Proteomes" id="UP000027120">
    <property type="component" value="Unassembled WGS sequence"/>
</dbReference>